<keyword evidence="2" id="KW-0004">4Fe-4S</keyword>
<dbReference type="InterPro" id="IPR009051">
    <property type="entry name" value="Helical_ferredxn"/>
</dbReference>
<dbReference type="Pfam" id="PF13183">
    <property type="entry name" value="Fer4_8"/>
    <property type="match status" value="1"/>
</dbReference>
<dbReference type="OrthoDB" id="5241828at2"/>
<dbReference type="KEGG" id="aba:Acid345_2721"/>
<dbReference type="Proteomes" id="UP000002432">
    <property type="component" value="Chromosome"/>
</dbReference>
<dbReference type="InterPro" id="IPR017896">
    <property type="entry name" value="4Fe4S_Fe-S-bd"/>
</dbReference>
<keyword evidence="3" id="KW-0479">Metal-binding</keyword>
<evidence type="ECO:0000259" key="8">
    <source>
        <dbReference type="PROSITE" id="PS51379"/>
    </source>
</evidence>
<dbReference type="EnsemblBacteria" id="ABF41722">
    <property type="protein sequence ID" value="ABF41722"/>
    <property type="gene ID" value="Acid345_2721"/>
</dbReference>
<dbReference type="Gene3D" id="1.10.1060.10">
    <property type="entry name" value="Alpha-helical ferredoxin"/>
    <property type="match status" value="1"/>
</dbReference>
<evidence type="ECO:0000256" key="2">
    <source>
        <dbReference type="ARBA" id="ARBA00022485"/>
    </source>
</evidence>
<keyword evidence="10" id="KW-1185">Reference proteome</keyword>
<organism evidence="9 10">
    <name type="scientific">Koribacter versatilis (strain Ellin345)</name>
    <dbReference type="NCBI Taxonomy" id="204669"/>
    <lineage>
        <taxon>Bacteria</taxon>
        <taxon>Pseudomonadati</taxon>
        <taxon>Acidobacteriota</taxon>
        <taxon>Terriglobia</taxon>
        <taxon>Terriglobales</taxon>
        <taxon>Candidatus Korobacteraceae</taxon>
        <taxon>Candidatus Korobacter</taxon>
    </lineage>
</organism>
<dbReference type="AlphaFoldDB" id="Q1IN28"/>
<evidence type="ECO:0000313" key="9">
    <source>
        <dbReference type="EMBL" id="ABF41722.1"/>
    </source>
</evidence>
<protein>
    <submittedName>
        <fullName evidence="9">Iron-sulfur cluster binding protein</fullName>
    </submittedName>
</protein>
<dbReference type="GO" id="GO:0051539">
    <property type="term" value="F:4 iron, 4 sulfur cluster binding"/>
    <property type="evidence" value="ECO:0007669"/>
    <property type="project" value="UniProtKB-KW"/>
</dbReference>
<evidence type="ECO:0000256" key="1">
    <source>
        <dbReference type="ARBA" id="ARBA00022448"/>
    </source>
</evidence>
<evidence type="ECO:0000256" key="4">
    <source>
        <dbReference type="ARBA" id="ARBA00022737"/>
    </source>
</evidence>
<dbReference type="GO" id="GO:0046872">
    <property type="term" value="F:metal ion binding"/>
    <property type="evidence" value="ECO:0007669"/>
    <property type="project" value="UniProtKB-KW"/>
</dbReference>
<dbReference type="RefSeq" id="WP_011523523.1">
    <property type="nucleotide sequence ID" value="NC_008009.1"/>
</dbReference>
<dbReference type="HOGENOM" id="CLU_027059_2_0_0"/>
<gene>
    <name evidence="9" type="ordered locus">Acid345_2721</name>
</gene>
<dbReference type="eggNOG" id="COG1139">
    <property type="taxonomic scope" value="Bacteria"/>
</dbReference>
<name>Q1IN28_KORVE</name>
<dbReference type="Pfam" id="PF11870">
    <property type="entry name" value="LutB_C"/>
    <property type="match status" value="1"/>
</dbReference>
<dbReference type="PANTHER" id="PTHR47153">
    <property type="entry name" value="LACTATE UTILIZATION PROTEIN B"/>
    <property type="match status" value="1"/>
</dbReference>
<dbReference type="PROSITE" id="PS00198">
    <property type="entry name" value="4FE4S_FER_1"/>
    <property type="match status" value="2"/>
</dbReference>
<keyword evidence="1" id="KW-0813">Transport</keyword>
<evidence type="ECO:0000256" key="3">
    <source>
        <dbReference type="ARBA" id="ARBA00022723"/>
    </source>
</evidence>
<dbReference type="InterPro" id="IPR024185">
    <property type="entry name" value="FTHF_cligase-like_sf"/>
</dbReference>
<dbReference type="PANTHER" id="PTHR47153:SF2">
    <property type="entry name" value="LACTATE UTILIZATION PROTEIN B"/>
    <property type="match status" value="1"/>
</dbReference>
<evidence type="ECO:0000256" key="7">
    <source>
        <dbReference type="ARBA" id="ARBA00023014"/>
    </source>
</evidence>
<dbReference type="NCBIfam" id="TIGR00273">
    <property type="entry name" value="LutB/LldF family L-lactate oxidation iron-sulfur protein"/>
    <property type="match status" value="1"/>
</dbReference>
<dbReference type="PROSITE" id="PS51379">
    <property type="entry name" value="4FE4S_FER_2"/>
    <property type="match status" value="1"/>
</dbReference>
<reference evidence="9 10" key="1">
    <citation type="journal article" date="2009" name="Appl. Environ. Microbiol.">
        <title>Three genomes from the phylum Acidobacteria provide insight into the lifestyles of these microorganisms in soils.</title>
        <authorList>
            <person name="Ward N.L."/>
            <person name="Challacombe J.F."/>
            <person name="Janssen P.H."/>
            <person name="Henrissat B."/>
            <person name="Coutinho P.M."/>
            <person name="Wu M."/>
            <person name="Xie G."/>
            <person name="Haft D.H."/>
            <person name="Sait M."/>
            <person name="Badger J."/>
            <person name="Barabote R.D."/>
            <person name="Bradley B."/>
            <person name="Brettin T.S."/>
            <person name="Brinkac L.M."/>
            <person name="Bruce D."/>
            <person name="Creasy T."/>
            <person name="Daugherty S.C."/>
            <person name="Davidsen T.M."/>
            <person name="DeBoy R.T."/>
            <person name="Detter J.C."/>
            <person name="Dodson R.J."/>
            <person name="Durkin A.S."/>
            <person name="Ganapathy A."/>
            <person name="Gwinn-Giglio M."/>
            <person name="Han C.S."/>
            <person name="Khouri H."/>
            <person name="Kiss H."/>
            <person name="Kothari S.P."/>
            <person name="Madupu R."/>
            <person name="Nelson K.E."/>
            <person name="Nelson W.C."/>
            <person name="Paulsen I."/>
            <person name="Penn K."/>
            <person name="Ren Q."/>
            <person name="Rosovitz M.J."/>
            <person name="Selengut J.D."/>
            <person name="Shrivastava S."/>
            <person name="Sullivan S.A."/>
            <person name="Tapia R."/>
            <person name="Thompson L.S."/>
            <person name="Watkins K.L."/>
            <person name="Yang Q."/>
            <person name="Yu C."/>
            <person name="Zafar N."/>
            <person name="Zhou L."/>
            <person name="Kuske C.R."/>
        </authorList>
    </citation>
    <scope>NUCLEOTIDE SEQUENCE [LARGE SCALE GENOMIC DNA]</scope>
    <source>
        <strain evidence="9 10">Ellin345</strain>
    </source>
</reference>
<dbReference type="InterPro" id="IPR024569">
    <property type="entry name" value="LutB_C"/>
</dbReference>
<evidence type="ECO:0000313" key="10">
    <source>
        <dbReference type="Proteomes" id="UP000002432"/>
    </source>
</evidence>
<proteinExistence type="predicted"/>
<keyword evidence="7" id="KW-0411">Iron-sulfur</keyword>
<dbReference type="InterPro" id="IPR004452">
    <property type="entry name" value="LutB/LldF"/>
</dbReference>
<dbReference type="Gene3D" id="3.40.50.10420">
    <property type="entry name" value="NagB/RpiA/CoA transferase-like"/>
    <property type="match status" value="1"/>
</dbReference>
<dbReference type="InterPro" id="IPR017900">
    <property type="entry name" value="4Fe4S_Fe_S_CS"/>
</dbReference>
<feature type="domain" description="4Fe-4S ferredoxin-type" evidence="8">
    <location>
        <begin position="303"/>
        <end position="333"/>
    </location>
</feature>
<dbReference type="SUPFAM" id="SSF46548">
    <property type="entry name" value="alpha-helical ferredoxin"/>
    <property type="match status" value="1"/>
</dbReference>
<dbReference type="SUPFAM" id="SSF100950">
    <property type="entry name" value="NagB/RpiA/CoA transferase-like"/>
    <property type="match status" value="1"/>
</dbReference>
<dbReference type="STRING" id="204669.Acid345_2721"/>
<dbReference type="GO" id="GO:0006089">
    <property type="term" value="P:lactate metabolic process"/>
    <property type="evidence" value="ECO:0007669"/>
    <property type="project" value="InterPro"/>
</dbReference>
<keyword evidence="6" id="KW-0408">Iron</keyword>
<dbReference type="InterPro" id="IPR037171">
    <property type="entry name" value="NagB/RpiA_transferase-like"/>
</dbReference>
<evidence type="ECO:0000256" key="6">
    <source>
        <dbReference type="ARBA" id="ARBA00023004"/>
    </source>
</evidence>
<accession>Q1IN28</accession>
<dbReference type="EMBL" id="CP000360">
    <property type="protein sequence ID" value="ABF41722.1"/>
    <property type="molecule type" value="Genomic_DNA"/>
</dbReference>
<evidence type="ECO:0000256" key="5">
    <source>
        <dbReference type="ARBA" id="ARBA00022982"/>
    </source>
</evidence>
<keyword evidence="4" id="KW-0677">Repeat</keyword>
<dbReference type="Pfam" id="PF02589">
    <property type="entry name" value="LUD_dom"/>
    <property type="match status" value="1"/>
</dbReference>
<keyword evidence="5" id="KW-0249">Electron transport</keyword>
<sequence length="471" mass="51943">MSRLAEEFLIAAAQKSADLTHRATIKRNVDSYDTAVAKGKLRFADWEAARTYAARVKGEAVSNLAPLLEEFERKIVARGGHVYWAETADDARQYICDVARKNNVKTVVKSKSMVTEEIHLLPALEKLGIKVWETDLGELIVQLRNEPPYHIVTPAMHLTREQIRDLFQQKLPDDMNGESHQELVAAARRFLRRAFFAAEMGISGANFLVADAGMVAISTNEGNGRLTTSLPRVHVVVTGIEKVIPRLEDLGVLWPVLATSGTGQPITTYSTLIGGPRAEGEVDGPEEFHVVLLDNGRTEVLADEEQQELLRCIRCGACLNKCPVYRSVGGHAFNTTYPGPIGSALTPIVNGMKDWGHLSYACSLCTACDSVCPVKIKLSGHLLENRRKYVSEGDAKTSEKVGFSVFRWATAGPRRFALLGWFGRKITRAALAIGMSPHALGPLASWTKYRAMPDVPKDSFRALWEKNDGNF</sequence>
<dbReference type="InterPro" id="IPR003741">
    <property type="entry name" value="LUD_dom"/>
</dbReference>